<dbReference type="PANTHER" id="PTHR42673:SF4">
    <property type="entry name" value="MALEYLACETOACETATE ISOMERASE"/>
    <property type="match status" value="1"/>
</dbReference>
<dbReference type="Proteomes" id="UP000235916">
    <property type="component" value="Unassembled WGS sequence"/>
</dbReference>
<dbReference type="PROSITE" id="PS50404">
    <property type="entry name" value="GST_NTER"/>
    <property type="match status" value="1"/>
</dbReference>
<dbReference type="InterPro" id="IPR036249">
    <property type="entry name" value="Thioredoxin-like_sf"/>
</dbReference>
<dbReference type="GO" id="GO:0016034">
    <property type="term" value="F:maleylacetoacetate isomerase activity"/>
    <property type="evidence" value="ECO:0007669"/>
    <property type="project" value="TreeGrafter"/>
</dbReference>
<feature type="domain" description="GST N-terminal" evidence="1">
    <location>
        <begin position="2"/>
        <end position="83"/>
    </location>
</feature>
<dbReference type="Pfam" id="PF13410">
    <property type="entry name" value="GST_C_2"/>
    <property type="match status" value="1"/>
</dbReference>
<evidence type="ECO:0000313" key="2">
    <source>
        <dbReference type="EMBL" id="PND39286.1"/>
    </source>
</evidence>
<dbReference type="InterPro" id="IPR004045">
    <property type="entry name" value="Glutathione_S-Trfase_N"/>
</dbReference>
<dbReference type="GO" id="GO:0004364">
    <property type="term" value="F:glutathione transferase activity"/>
    <property type="evidence" value="ECO:0007669"/>
    <property type="project" value="TreeGrafter"/>
</dbReference>
<dbReference type="InterPro" id="IPR036282">
    <property type="entry name" value="Glutathione-S-Trfase_C_sf"/>
</dbReference>
<reference evidence="2 3" key="1">
    <citation type="submission" date="2018-01" db="EMBL/GenBank/DDBJ databases">
        <title>Draft genome sequence of Paucibacter aquatile CR182 isolated from freshwater of the Nakdong River.</title>
        <authorList>
            <person name="Choi A."/>
            <person name="Chung E.J."/>
        </authorList>
    </citation>
    <scope>NUCLEOTIDE SEQUENCE [LARGE SCALE GENOMIC DNA]</scope>
    <source>
        <strain evidence="2 3">CR182</strain>
    </source>
</reference>
<dbReference type="RefSeq" id="WP_102769204.1">
    <property type="nucleotide sequence ID" value="NZ_POSP01000003.1"/>
</dbReference>
<dbReference type="SUPFAM" id="SSF52833">
    <property type="entry name" value="Thioredoxin-like"/>
    <property type="match status" value="1"/>
</dbReference>
<keyword evidence="2" id="KW-0808">Transferase</keyword>
<evidence type="ECO:0000313" key="3">
    <source>
        <dbReference type="Proteomes" id="UP000235916"/>
    </source>
</evidence>
<dbReference type="CDD" id="cd03194">
    <property type="entry name" value="GST_C_3"/>
    <property type="match status" value="1"/>
</dbReference>
<name>A0A2N8L0R3_9BURK</name>
<keyword evidence="3" id="KW-1185">Reference proteome</keyword>
<dbReference type="Gene3D" id="3.40.30.10">
    <property type="entry name" value="Glutaredoxin"/>
    <property type="match status" value="1"/>
</dbReference>
<dbReference type="AlphaFoldDB" id="A0A2N8L0R3"/>
<dbReference type="SUPFAM" id="SSF47616">
    <property type="entry name" value="GST C-terminal domain-like"/>
    <property type="match status" value="1"/>
</dbReference>
<proteinExistence type="predicted"/>
<accession>A0A2N8L0R3</accession>
<dbReference type="GO" id="GO:0006559">
    <property type="term" value="P:L-phenylalanine catabolic process"/>
    <property type="evidence" value="ECO:0007669"/>
    <property type="project" value="TreeGrafter"/>
</dbReference>
<protein>
    <submittedName>
        <fullName evidence="2">Glutathione S-transferase</fullName>
    </submittedName>
</protein>
<dbReference type="EMBL" id="POSP01000003">
    <property type="protein sequence ID" value="PND39286.1"/>
    <property type="molecule type" value="Genomic_DNA"/>
</dbReference>
<dbReference type="CDD" id="cd03043">
    <property type="entry name" value="GST_N_1"/>
    <property type="match status" value="1"/>
</dbReference>
<dbReference type="InterPro" id="IPR040079">
    <property type="entry name" value="Glutathione_S-Trfase"/>
</dbReference>
<dbReference type="OrthoDB" id="9799538at2"/>
<organism evidence="2 3">
    <name type="scientific">Kinneretia aquatilis</name>
    <dbReference type="NCBI Taxonomy" id="2070761"/>
    <lineage>
        <taxon>Bacteria</taxon>
        <taxon>Pseudomonadati</taxon>
        <taxon>Pseudomonadota</taxon>
        <taxon>Betaproteobacteria</taxon>
        <taxon>Burkholderiales</taxon>
        <taxon>Sphaerotilaceae</taxon>
        <taxon>Roseateles</taxon>
    </lineage>
</organism>
<dbReference type="PANTHER" id="PTHR42673">
    <property type="entry name" value="MALEYLACETOACETATE ISOMERASE"/>
    <property type="match status" value="1"/>
</dbReference>
<dbReference type="SFLD" id="SFLDS00019">
    <property type="entry name" value="Glutathione_Transferase_(cytos"/>
    <property type="match status" value="1"/>
</dbReference>
<dbReference type="Pfam" id="PF13409">
    <property type="entry name" value="GST_N_2"/>
    <property type="match status" value="1"/>
</dbReference>
<sequence length="231" mass="26022">MLQLFIANKNYSSWSLRPWVLLMQLQLPFEERLVVFGQAPGSAGDYRLFSPSGRVPCLHHEGLTVWDSLAIVEYLAELDPRVWPQDRAARAWARSVCAEMHSGFQRLRDVCTMNCGLRVQVGDWSPALLADWQRIEALWLEGLKRFGGPYLTGPDFTAVDAFFAPVAFRVQSYGPALGEAAQAYAQRLLQLPAMQDWYRAALAETWRDEAHEAEARAAGLWLQDLRASAPA</sequence>
<gene>
    <name evidence="2" type="ORF">C1O66_18305</name>
</gene>
<dbReference type="GO" id="GO:0006749">
    <property type="term" value="P:glutathione metabolic process"/>
    <property type="evidence" value="ECO:0007669"/>
    <property type="project" value="TreeGrafter"/>
</dbReference>
<dbReference type="Gene3D" id="1.20.1050.10">
    <property type="match status" value="1"/>
</dbReference>
<evidence type="ECO:0000259" key="1">
    <source>
        <dbReference type="PROSITE" id="PS50404"/>
    </source>
</evidence>
<comment type="caution">
    <text evidence="2">The sequence shown here is derived from an EMBL/GenBank/DDBJ whole genome shotgun (WGS) entry which is preliminary data.</text>
</comment>